<name>A0A1A5I0G2_RHILI</name>
<dbReference type="InterPro" id="IPR036388">
    <property type="entry name" value="WH-like_DNA-bd_sf"/>
</dbReference>
<keyword evidence="4 9" id="KW-0238">DNA-binding</keyword>
<keyword evidence="3" id="KW-0805">Transcription regulation</keyword>
<evidence type="ECO:0000259" key="7">
    <source>
        <dbReference type="PROSITE" id="PS50043"/>
    </source>
</evidence>
<dbReference type="EMBL" id="LZTJ01000034">
    <property type="protein sequence ID" value="OBP69543.1"/>
    <property type="molecule type" value="Genomic_DNA"/>
</dbReference>
<reference evidence="10" key="1">
    <citation type="submission" date="2016-06" db="EMBL/GenBank/DDBJ databases">
        <title>NZP2037 Pacbio-Illumina hybrid assembly.</title>
        <authorList>
            <person name="Ramsay J.P."/>
        </authorList>
    </citation>
    <scope>NUCLEOTIDE SEQUENCE [LARGE SCALE GENOMIC DNA]</scope>
    <source>
        <strain evidence="10">R7ANS::ICEMlSym2042</strain>
    </source>
</reference>
<evidence type="ECO:0000259" key="8">
    <source>
        <dbReference type="PROSITE" id="PS50110"/>
    </source>
</evidence>
<keyword evidence="5" id="KW-0804">Transcription</keyword>
<dbReference type="InterPro" id="IPR016032">
    <property type="entry name" value="Sig_transdc_resp-reg_C-effctor"/>
</dbReference>
<dbReference type="GO" id="GO:0006355">
    <property type="term" value="P:regulation of DNA-templated transcription"/>
    <property type="evidence" value="ECO:0007669"/>
    <property type="project" value="InterPro"/>
</dbReference>
<dbReference type="PANTHER" id="PTHR44688:SF16">
    <property type="entry name" value="DNA-BINDING TRANSCRIPTIONAL ACTIVATOR DEVR_DOSR"/>
    <property type="match status" value="1"/>
</dbReference>
<dbReference type="SMART" id="SM00448">
    <property type="entry name" value="REC"/>
    <property type="match status" value="1"/>
</dbReference>
<dbReference type="GO" id="GO:0003677">
    <property type="term" value="F:DNA binding"/>
    <property type="evidence" value="ECO:0007669"/>
    <property type="project" value="UniProtKB-KW"/>
</dbReference>
<protein>
    <submittedName>
        <fullName evidence="9">DNA-binding response regulator</fullName>
    </submittedName>
</protein>
<dbReference type="Gene3D" id="3.40.50.2300">
    <property type="match status" value="1"/>
</dbReference>
<dbReference type="InterPro" id="IPR000792">
    <property type="entry name" value="Tscrpt_reg_LuxR_C"/>
</dbReference>
<dbReference type="GeneID" id="66685915"/>
<evidence type="ECO:0000256" key="2">
    <source>
        <dbReference type="ARBA" id="ARBA00023012"/>
    </source>
</evidence>
<dbReference type="SMART" id="SM00421">
    <property type="entry name" value="HTH_LUXR"/>
    <property type="match status" value="1"/>
</dbReference>
<dbReference type="PROSITE" id="PS50043">
    <property type="entry name" value="HTH_LUXR_2"/>
    <property type="match status" value="1"/>
</dbReference>
<accession>A0A1A5I0G2</accession>
<dbReference type="Pfam" id="PF00196">
    <property type="entry name" value="GerE"/>
    <property type="match status" value="1"/>
</dbReference>
<feature type="domain" description="Response regulatory" evidence="8">
    <location>
        <begin position="6"/>
        <end position="120"/>
    </location>
</feature>
<dbReference type="InterPro" id="IPR001789">
    <property type="entry name" value="Sig_transdc_resp-reg_receiver"/>
</dbReference>
<evidence type="ECO:0000256" key="1">
    <source>
        <dbReference type="ARBA" id="ARBA00022553"/>
    </source>
</evidence>
<dbReference type="NCBIfam" id="NF006900">
    <property type="entry name" value="PRK09390.1"/>
    <property type="match status" value="1"/>
</dbReference>
<dbReference type="RefSeq" id="WP_032928800.1">
    <property type="nucleotide sequence ID" value="NZ_LZTH01000023.1"/>
</dbReference>
<dbReference type="AlphaFoldDB" id="A0A1A5I0G2"/>
<gene>
    <name evidence="9" type="primary">fixJ</name>
    <name evidence="9" type="ORF">BAE39_24605</name>
</gene>
<sequence>MDGSDLVHVVDDDVDVRKSLGFLLATADFAVRLYESATAFLSTATGKLEGCIVTDVRMPGIDGVEFLRQLRASGHTIPVIVMTGHADVALAVQAMKEGAADFIEKPFDDEMLIEAIRSALANRNQAHAAHPQSADIRDRLSTLSERERQVLDGLVSGLPNKTIAYDLGISPRTVEIHRANVMSKMAAGSLSHLVRMALIVESKS</sequence>
<evidence type="ECO:0000256" key="6">
    <source>
        <dbReference type="PROSITE-ProRule" id="PRU00169"/>
    </source>
</evidence>
<proteinExistence type="predicted"/>
<dbReference type="CDD" id="cd17537">
    <property type="entry name" value="REC_FixJ"/>
    <property type="match status" value="1"/>
</dbReference>
<comment type="caution">
    <text evidence="9">The sequence shown here is derived from an EMBL/GenBank/DDBJ whole genome shotgun (WGS) entry which is preliminary data.</text>
</comment>
<evidence type="ECO:0000256" key="4">
    <source>
        <dbReference type="ARBA" id="ARBA00023125"/>
    </source>
</evidence>
<evidence type="ECO:0000313" key="9">
    <source>
        <dbReference type="EMBL" id="OBP69543.1"/>
    </source>
</evidence>
<dbReference type="OrthoDB" id="9782655at2"/>
<evidence type="ECO:0000256" key="5">
    <source>
        <dbReference type="ARBA" id="ARBA00023163"/>
    </source>
</evidence>
<dbReference type="PROSITE" id="PS00622">
    <property type="entry name" value="HTH_LUXR_1"/>
    <property type="match status" value="1"/>
</dbReference>
<keyword evidence="1 6" id="KW-0597">Phosphoprotein</keyword>
<dbReference type="PROSITE" id="PS50110">
    <property type="entry name" value="RESPONSE_REGULATORY"/>
    <property type="match status" value="1"/>
</dbReference>
<dbReference type="Gene3D" id="1.10.10.10">
    <property type="entry name" value="Winged helix-like DNA-binding domain superfamily/Winged helix DNA-binding domain"/>
    <property type="match status" value="1"/>
</dbReference>
<dbReference type="InterPro" id="IPR011006">
    <property type="entry name" value="CheY-like_superfamily"/>
</dbReference>
<evidence type="ECO:0000313" key="10">
    <source>
        <dbReference type="Proteomes" id="UP000093748"/>
    </source>
</evidence>
<dbReference type="CDD" id="cd06170">
    <property type="entry name" value="LuxR_C_like"/>
    <property type="match status" value="1"/>
</dbReference>
<dbReference type="FunFam" id="3.40.50.2300:FF:000018">
    <property type="entry name" value="DNA-binding transcriptional regulator NtrC"/>
    <property type="match status" value="1"/>
</dbReference>
<feature type="modified residue" description="4-aspartylphosphate" evidence="6">
    <location>
        <position position="55"/>
    </location>
</feature>
<organism evidence="9 10">
    <name type="scientific">Rhizobium loti</name>
    <name type="common">Mesorhizobium loti</name>
    <dbReference type="NCBI Taxonomy" id="381"/>
    <lineage>
        <taxon>Bacteria</taxon>
        <taxon>Pseudomonadati</taxon>
        <taxon>Pseudomonadota</taxon>
        <taxon>Alphaproteobacteria</taxon>
        <taxon>Hyphomicrobiales</taxon>
        <taxon>Phyllobacteriaceae</taxon>
        <taxon>Mesorhizobium</taxon>
    </lineage>
</organism>
<dbReference type="PANTHER" id="PTHR44688">
    <property type="entry name" value="DNA-BINDING TRANSCRIPTIONAL ACTIVATOR DEVR_DOSR"/>
    <property type="match status" value="1"/>
</dbReference>
<keyword evidence="2" id="KW-0902">Two-component regulatory system</keyword>
<evidence type="ECO:0000256" key="3">
    <source>
        <dbReference type="ARBA" id="ARBA00023015"/>
    </source>
</evidence>
<dbReference type="SUPFAM" id="SSF52172">
    <property type="entry name" value="CheY-like"/>
    <property type="match status" value="1"/>
</dbReference>
<dbReference type="SUPFAM" id="SSF46894">
    <property type="entry name" value="C-terminal effector domain of the bipartite response regulators"/>
    <property type="match status" value="1"/>
</dbReference>
<dbReference type="Pfam" id="PF00072">
    <property type="entry name" value="Response_reg"/>
    <property type="match status" value="1"/>
</dbReference>
<dbReference type="Proteomes" id="UP000093748">
    <property type="component" value="Unassembled WGS sequence"/>
</dbReference>
<dbReference type="GO" id="GO:0000160">
    <property type="term" value="P:phosphorelay signal transduction system"/>
    <property type="evidence" value="ECO:0007669"/>
    <property type="project" value="UniProtKB-KW"/>
</dbReference>
<feature type="domain" description="HTH luxR-type" evidence="7">
    <location>
        <begin position="136"/>
        <end position="201"/>
    </location>
</feature>
<dbReference type="PRINTS" id="PR00038">
    <property type="entry name" value="HTHLUXR"/>
</dbReference>